<dbReference type="PANTHER" id="PTHR24301">
    <property type="entry name" value="THROMBOXANE-A SYNTHASE"/>
    <property type="match status" value="1"/>
</dbReference>
<keyword evidence="2" id="KW-1185">Reference proteome</keyword>
<gene>
    <name evidence="1" type="ORF">Taro_050858</name>
</gene>
<organism evidence="1 2">
    <name type="scientific">Colocasia esculenta</name>
    <name type="common">Wild taro</name>
    <name type="synonym">Arum esculentum</name>
    <dbReference type="NCBI Taxonomy" id="4460"/>
    <lineage>
        <taxon>Eukaryota</taxon>
        <taxon>Viridiplantae</taxon>
        <taxon>Streptophyta</taxon>
        <taxon>Embryophyta</taxon>
        <taxon>Tracheophyta</taxon>
        <taxon>Spermatophyta</taxon>
        <taxon>Magnoliopsida</taxon>
        <taxon>Liliopsida</taxon>
        <taxon>Araceae</taxon>
        <taxon>Aroideae</taxon>
        <taxon>Colocasieae</taxon>
        <taxon>Colocasia</taxon>
    </lineage>
</organism>
<feature type="non-terminal residue" evidence="1">
    <location>
        <position position="1"/>
    </location>
</feature>
<accession>A0A843XEW8</accession>
<evidence type="ECO:0000313" key="1">
    <source>
        <dbReference type="EMBL" id="MQM17876.1"/>
    </source>
</evidence>
<proteinExistence type="predicted"/>
<dbReference type="Proteomes" id="UP000652761">
    <property type="component" value="Unassembled WGS sequence"/>
</dbReference>
<comment type="caution">
    <text evidence="1">The sequence shown here is derived from an EMBL/GenBank/DDBJ whole genome shotgun (WGS) entry which is preliminary data.</text>
</comment>
<dbReference type="EMBL" id="NMUH01007819">
    <property type="protein sequence ID" value="MQM17876.1"/>
    <property type="molecule type" value="Genomic_DNA"/>
</dbReference>
<protein>
    <submittedName>
        <fullName evidence="1">Uncharacterized protein</fullName>
    </submittedName>
</protein>
<sequence length="165" mass="18322">LQEIKLSLVHLYWRYIFRHSPEMESPLVLNYGIILNFKHGMKLQVIRRAAAAPYSCPGELGGAEALGPVLGVVTDTLVATWSCQRSLLRQAFGHGTPGRRILLATGLGISSQSWRLEVFSPVVRLCGPTDWAQTTHRFSTCERDKGVHRFLNATALVVAFLLPLI</sequence>
<name>A0A843XEW8_COLES</name>
<dbReference type="PANTHER" id="PTHR24301:SF2">
    <property type="entry name" value="THROMBOXANE-A SYNTHASE"/>
    <property type="match status" value="1"/>
</dbReference>
<reference evidence="1" key="1">
    <citation type="submission" date="2017-07" db="EMBL/GenBank/DDBJ databases">
        <title>Taro Niue Genome Assembly and Annotation.</title>
        <authorList>
            <person name="Atibalentja N."/>
            <person name="Keating K."/>
            <person name="Fields C.J."/>
        </authorList>
    </citation>
    <scope>NUCLEOTIDE SEQUENCE</scope>
    <source>
        <strain evidence="1">Niue_2</strain>
        <tissue evidence="1">Leaf</tissue>
    </source>
</reference>
<evidence type="ECO:0000313" key="2">
    <source>
        <dbReference type="Proteomes" id="UP000652761"/>
    </source>
</evidence>
<dbReference type="OrthoDB" id="1470350at2759"/>
<dbReference type="AlphaFoldDB" id="A0A843XEW8"/>